<dbReference type="PANTHER" id="PTHR23076:SF97">
    <property type="entry name" value="ATP-DEPENDENT ZINC METALLOPROTEASE YME1L1"/>
    <property type="match status" value="1"/>
</dbReference>
<evidence type="ECO:0000256" key="1">
    <source>
        <dbReference type="ARBA" id="ARBA00022741"/>
    </source>
</evidence>
<evidence type="ECO:0000256" key="3">
    <source>
        <dbReference type="RuleBase" id="RU003651"/>
    </source>
</evidence>
<protein>
    <submittedName>
        <fullName evidence="6">AAA family ATPase</fullName>
    </submittedName>
</protein>
<dbReference type="EMBL" id="CP049206">
    <property type="protein sequence ID" value="QTG01666.1"/>
    <property type="molecule type" value="Genomic_DNA"/>
</dbReference>
<dbReference type="PROSITE" id="PS00674">
    <property type="entry name" value="AAA"/>
    <property type="match status" value="1"/>
</dbReference>
<dbReference type="Proteomes" id="UP000822331">
    <property type="component" value="Unassembled WGS sequence"/>
</dbReference>
<dbReference type="InterPro" id="IPR027417">
    <property type="entry name" value="P-loop_NTPase"/>
</dbReference>
<sequence length="634" mass="70374">MRKIPRYKAGFTLPEFLAYAGINRAIRPYRRVPHFAIGLVLPHWERKTSYVKAALMFFDPRSDHRFQDQVKIFDGAKADEHIEAVMDMLQHKQTIIIFRSEEAIPEDLRHALDAVINIESPDVRQVRGVVRWRYKTTVTEKQAEALIICDWRRLKLAMTWGRPMSRVLSVVEKMALSAAPMVPKRAGEALLDVNLEDMEGYGDAKTWGLELARDLDDWRAGTISWDDVDKGVLLSGPPGTGKTIFATALAASCGATLFATSYSKWQAKGYLNDFLKAMQKSFRDAKNSAPAILFLDEIDAFGVRDRTAGSNASYDIKAINGLLEQLDGLEGREGVVVVGASNHPDNIDAAILRSGRLDNHIRIPLPNLKARAAIFRMHLRDALEERDCNSCAELSEGASGADIQKTVRNARRRARRLRRPIKLADVLLHLPIPALIPPETLRVNAVHEIGHAVVGVVLGMELVRVEISSKLLLTSTHQSVGNATFGRRPWERRTKQHYLDAIAMGLGGMAAEQLLLGCHDDGVAGGRGSDLYDATRTAIMLERAYGMGDGLASLGDISDAPIIDISRMDRSVLLRVDQMLQQQLERATEILRQHRSACERLVDGLVAAFELSGQEVLDALDEDDGFGVQRLRSS</sequence>
<dbReference type="Gene3D" id="3.40.50.300">
    <property type="entry name" value="P-loop containing nucleotide triphosphate hydrolases"/>
    <property type="match status" value="1"/>
</dbReference>
<dbReference type="InterPro" id="IPR003959">
    <property type="entry name" value="ATPase_AAA_core"/>
</dbReference>
<dbReference type="SMART" id="SM00382">
    <property type="entry name" value="AAA"/>
    <property type="match status" value="1"/>
</dbReference>
<dbReference type="RefSeq" id="WP_065698320.1">
    <property type="nucleotide sequence ID" value="NZ_CP049206.1"/>
</dbReference>
<name>A0AAE7R5E5_9HYPH</name>
<evidence type="ECO:0000313" key="8">
    <source>
        <dbReference type="Proteomes" id="UP000822331"/>
    </source>
</evidence>
<keyword evidence="1 3" id="KW-0547">Nucleotide-binding</keyword>
<evidence type="ECO:0000256" key="2">
    <source>
        <dbReference type="ARBA" id="ARBA00022840"/>
    </source>
</evidence>
<dbReference type="GO" id="GO:0004176">
    <property type="term" value="F:ATP-dependent peptidase activity"/>
    <property type="evidence" value="ECO:0007669"/>
    <property type="project" value="InterPro"/>
</dbReference>
<organism evidence="6 7">
    <name type="scientific">Agrobacterium rubi</name>
    <dbReference type="NCBI Taxonomy" id="28099"/>
    <lineage>
        <taxon>Bacteria</taxon>
        <taxon>Pseudomonadati</taxon>
        <taxon>Pseudomonadota</taxon>
        <taxon>Alphaproteobacteria</taxon>
        <taxon>Hyphomicrobiales</taxon>
        <taxon>Rhizobiaceae</taxon>
        <taxon>Rhizobium/Agrobacterium group</taxon>
        <taxon>Agrobacterium</taxon>
    </lineage>
</organism>
<dbReference type="Proteomes" id="UP000663912">
    <property type="component" value="Chromosome 1"/>
</dbReference>
<dbReference type="PRINTS" id="PR00819">
    <property type="entry name" value="CBXCFQXSUPER"/>
</dbReference>
<comment type="similarity">
    <text evidence="3">Belongs to the AAA ATPase family.</text>
</comment>
<dbReference type="CDD" id="cd19481">
    <property type="entry name" value="RecA-like_protease"/>
    <property type="match status" value="1"/>
</dbReference>
<dbReference type="SUPFAM" id="SSF140990">
    <property type="entry name" value="FtsH protease domain-like"/>
    <property type="match status" value="1"/>
</dbReference>
<proteinExistence type="inferred from homology"/>
<dbReference type="GO" id="GO:0004222">
    <property type="term" value="F:metalloendopeptidase activity"/>
    <property type="evidence" value="ECO:0007669"/>
    <property type="project" value="InterPro"/>
</dbReference>
<dbReference type="GO" id="GO:0030163">
    <property type="term" value="P:protein catabolic process"/>
    <property type="evidence" value="ECO:0007669"/>
    <property type="project" value="TreeGrafter"/>
</dbReference>
<reference evidence="5 8" key="1">
    <citation type="journal article" date="2020" name="Science">
        <title>Unexpected conservation and global transmission of agrobacterial virulence plasmids.</title>
        <authorList>
            <person name="Weisberg A.J."/>
            <person name="Davis E.W. 2nd"/>
            <person name="Tabima J."/>
            <person name="Belcher M.S."/>
            <person name="Miller M."/>
            <person name="Kuo C.H."/>
            <person name="Loper J.E."/>
            <person name="Grunwald N.J."/>
            <person name="Putnam M.L."/>
            <person name="Chang J.H."/>
        </authorList>
    </citation>
    <scope>NUCLEOTIDE SEQUENCE [LARGE SCALE GENOMIC DNA]</scope>
    <source>
        <strain evidence="5 8">A19/93</strain>
    </source>
</reference>
<dbReference type="GO" id="GO:0005524">
    <property type="term" value="F:ATP binding"/>
    <property type="evidence" value="ECO:0007669"/>
    <property type="project" value="UniProtKB-KW"/>
</dbReference>
<dbReference type="Pfam" id="PF00004">
    <property type="entry name" value="AAA"/>
    <property type="match status" value="1"/>
</dbReference>
<dbReference type="InterPro" id="IPR000641">
    <property type="entry name" value="CbxX/CfxQ"/>
</dbReference>
<dbReference type="AlphaFoldDB" id="A0AAE7R5E5"/>
<reference evidence="6" key="2">
    <citation type="submission" date="2020-02" db="EMBL/GenBank/DDBJ databases">
        <title>Unexpected conservation and global transmission of agrobacterial virulence plasmids.</title>
        <authorList>
            <person name="Weisberg A.J."/>
            <person name="Davis E.W. II"/>
            <person name="Tabima J.R."/>
            <person name="Belcher M.S."/>
            <person name="Miller M."/>
            <person name="Kuo C.-H."/>
            <person name="Loper J.E."/>
            <person name="Grunwald N.J."/>
            <person name="Putnam M.L."/>
            <person name="Chang J.H."/>
        </authorList>
    </citation>
    <scope>NUCLEOTIDE SEQUENCE</scope>
    <source>
        <strain evidence="6">W2/73</strain>
    </source>
</reference>
<gene>
    <name evidence="5" type="ORF">G6L72_06005</name>
    <name evidence="6" type="ORF">G6M88_13540</name>
</gene>
<accession>A0AAE7R5E5</accession>
<dbReference type="InterPro" id="IPR000642">
    <property type="entry name" value="Peptidase_M41"/>
</dbReference>
<evidence type="ECO:0000313" key="6">
    <source>
        <dbReference type="EMBL" id="QTG01666.1"/>
    </source>
</evidence>
<evidence type="ECO:0000259" key="4">
    <source>
        <dbReference type="SMART" id="SM00382"/>
    </source>
</evidence>
<dbReference type="InterPro" id="IPR003593">
    <property type="entry name" value="AAA+_ATPase"/>
</dbReference>
<keyword evidence="2 3" id="KW-0067">ATP-binding</keyword>
<feature type="domain" description="AAA+ ATPase" evidence="4">
    <location>
        <begin position="228"/>
        <end position="367"/>
    </location>
</feature>
<keyword evidence="8" id="KW-1185">Reference proteome</keyword>
<dbReference type="GO" id="GO:0016887">
    <property type="term" value="F:ATP hydrolysis activity"/>
    <property type="evidence" value="ECO:0007669"/>
    <property type="project" value="InterPro"/>
</dbReference>
<dbReference type="EMBL" id="JAAMCP010000003">
    <property type="protein sequence ID" value="NTF36270.1"/>
    <property type="molecule type" value="Genomic_DNA"/>
</dbReference>
<dbReference type="GO" id="GO:0005886">
    <property type="term" value="C:plasma membrane"/>
    <property type="evidence" value="ECO:0007669"/>
    <property type="project" value="TreeGrafter"/>
</dbReference>
<dbReference type="Gene3D" id="1.20.58.760">
    <property type="entry name" value="Peptidase M41"/>
    <property type="match status" value="1"/>
</dbReference>
<dbReference type="GO" id="GO:0006508">
    <property type="term" value="P:proteolysis"/>
    <property type="evidence" value="ECO:0007669"/>
    <property type="project" value="InterPro"/>
</dbReference>
<dbReference type="InterPro" id="IPR037219">
    <property type="entry name" value="Peptidase_M41-like"/>
</dbReference>
<dbReference type="SUPFAM" id="SSF52540">
    <property type="entry name" value="P-loop containing nucleoside triphosphate hydrolases"/>
    <property type="match status" value="1"/>
</dbReference>
<evidence type="ECO:0000313" key="5">
    <source>
        <dbReference type="EMBL" id="NTF36270.1"/>
    </source>
</evidence>
<dbReference type="Gene3D" id="1.10.8.60">
    <property type="match status" value="1"/>
</dbReference>
<dbReference type="PANTHER" id="PTHR23076">
    <property type="entry name" value="METALLOPROTEASE M41 FTSH"/>
    <property type="match status" value="1"/>
</dbReference>
<dbReference type="KEGG" id="arui:G6M88_13540"/>
<dbReference type="Pfam" id="PF01434">
    <property type="entry name" value="Peptidase_M41"/>
    <property type="match status" value="1"/>
</dbReference>
<evidence type="ECO:0000313" key="7">
    <source>
        <dbReference type="Proteomes" id="UP000663912"/>
    </source>
</evidence>
<dbReference type="InterPro" id="IPR003960">
    <property type="entry name" value="ATPase_AAA_CS"/>
</dbReference>